<evidence type="ECO:0000256" key="4">
    <source>
        <dbReference type="ARBA" id="ARBA00023008"/>
    </source>
</evidence>
<gene>
    <name evidence="6" type="ordered locus">SFHH103_02176</name>
</gene>
<dbReference type="GO" id="GO:0009055">
    <property type="term" value="F:electron transfer activity"/>
    <property type="evidence" value="ECO:0007669"/>
    <property type="project" value="InterPro"/>
</dbReference>
<dbReference type="EMBL" id="HE616890">
    <property type="protein sequence ID" value="CCE96671.1"/>
    <property type="molecule type" value="Genomic_DNA"/>
</dbReference>
<dbReference type="Gene3D" id="2.60.40.420">
    <property type="entry name" value="Cupredoxins - blue copper proteins"/>
    <property type="match status" value="1"/>
</dbReference>
<dbReference type="KEGG" id="sfh:SFHH103_02176"/>
<accession>G9A8U1</accession>
<dbReference type="InterPro" id="IPR052721">
    <property type="entry name" value="ET_Amicyanin"/>
</dbReference>
<dbReference type="InterPro" id="IPR028871">
    <property type="entry name" value="BlueCu_1_BS"/>
</dbReference>
<keyword evidence="2" id="KW-0479">Metal-binding</keyword>
<evidence type="ECO:0000256" key="2">
    <source>
        <dbReference type="ARBA" id="ARBA00022723"/>
    </source>
</evidence>
<evidence type="ECO:0000256" key="3">
    <source>
        <dbReference type="ARBA" id="ARBA00022982"/>
    </source>
</evidence>
<keyword evidence="4" id="KW-0186">Copper</keyword>
<evidence type="ECO:0000256" key="1">
    <source>
        <dbReference type="ARBA" id="ARBA00022448"/>
    </source>
</evidence>
<dbReference type="GO" id="GO:0005507">
    <property type="term" value="F:copper ion binding"/>
    <property type="evidence" value="ECO:0007669"/>
    <property type="project" value="InterPro"/>
</dbReference>
<organism evidence="6 7">
    <name type="scientific">Sinorhizobium fredii (strain HH103)</name>
    <dbReference type="NCBI Taxonomy" id="1117943"/>
    <lineage>
        <taxon>Bacteria</taxon>
        <taxon>Pseudomonadati</taxon>
        <taxon>Pseudomonadota</taxon>
        <taxon>Alphaproteobacteria</taxon>
        <taxon>Hyphomicrobiales</taxon>
        <taxon>Rhizobiaceae</taxon>
        <taxon>Sinorhizobium/Ensifer group</taxon>
        <taxon>Sinorhizobium</taxon>
    </lineage>
</organism>
<evidence type="ECO:0000259" key="5">
    <source>
        <dbReference type="Pfam" id="PF00127"/>
    </source>
</evidence>
<dbReference type="RefSeq" id="WP_014329115.1">
    <property type="nucleotide sequence ID" value="NC_016812.1"/>
</dbReference>
<keyword evidence="1" id="KW-0813">Transport</keyword>
<dbReference type="PATRIC" id="fig|380.5.peg.2311"/>
<feature type="domain" description="Blue (type 1) copper" evidence="5">
    <location>
        <begin position="71"/>
        <end position="103"/>
    </location>
</feature>
<dbReference type="InterPro" id="IPR008972">
    <property type="entry name" value="Cupredoxin"/>
</dbReference>
<proteinExistence type="predicted"/>
<dbReference type="PANTHER" id="PTHR36507">
    <property type="entry name" value="BLL1555 PROTEIN"/>
    <property type="match status" value="1"/>
</dbReference>
<keyword evidence="3" id="KW-0249">Electron transport</keyword>
<evidence type="ECO:0000313" key="6">
    <source>
        <dbReference type="EMBL" id="CCE96671.1"/>
    </source>
</evidence>
<dbReference type="HOGENOM" id="CLU_1785327_0_0_5"/>
<dbReference type="Proteomes" id="UP000007735">
    <property type="component" value="Chromosome"/>
</dbReference>
<dbReference type="eggNOG" id="COG3794">
    <property type="taxonomic scope" value="Bacteria"/>
</dbReference>
<dbReference type="STRING" id="1117943.SFHH103_02176"/>
<dbReference type="Pfam" id="PF00127">
    <property type="entry name" value="Copper-bind"/>
    <property type="match status" value="1"/>
</dbReference>
<dbReference type="AlphaFoldDB" id="G9A8U1"/>
<sequence length="145" mass="15995">MESGGDYFSELGGEIISESGGGLPRNLQIVRWTNFNPGNSHTTTAYHPANFGKPLRIPESAKSWDSDYLLPDESFSVTFTDQGVYDYYCVPHEQAGMVGRIIVGEPEAHGRWMEAVAASSGLPDEALKAFPKVEEIMAKRTVRRV</sequence>
<dbReference type="PROSITE" id="PS00196">
    <property type="entry name" value="COPPER_BLUE"/>
    <property type="match status" value="1"/>
</dbReference>
<protein>
    <recommendedName>
        <fullName evidence="5">Blue (type 1) copper domain-containing protein</fullName>
    </recommendedName>
</protein>
<reference evidence="6 7" key="1">
    <citation type="journal article" date="2012" name="J. Bacteriol.">
        <title>Genome sequence of the soybean symbiont Sinorhizobium fredii HH103.</title>
        <authorList>
            <person name="Weidner S."/>
            <person name="Becker A."/>
            <person name="Bonilla I."/>
            <person name="Jaenicke S."/>
            <person name="Lloret J."/>
            <person name="Margaret I."/>
            <person name="Puhler A."/>
            <person name="Ruiz-Sainz J.E."/>
            <person name="Schneiker-Bekel S."/>
            <person name="Szczepanowski R."/>
            <person name="Vinardell J.M."/>
            <person name="Zehner S."/>
            <person name="Gottfert M."/>
        </authorList>
    </citation>
    <scope>NUCLEOTIDE SEQUENCE [LARGE SCALE GENOMIC DNA]</scope>
    <source>
        <strain evidence="6 7">HH103</strain>
    </source>
</reference>
<dbReference type="PANTHER" id="PTHR36507:SF1">
    <property type="entry name" value="BLL1555 PROTEIN"/>
    <property type="match status" value="1"/>
</dbReference>
<dbReference type="SUPFAM" id="SSF49503">
    <property type="entry name" value="Cupredoxins"/>
    <property type="match status" value="1"/>
</dbReference>
<evidence type="ECO:0000313" key="7">
    <source>
        <dbReference type="Proteomes" id="UP000007735"/>
    </source>
</evidence>
<name>G9A8U1_SINF1</name>
<dbReference type="InterPro" id="IPR000923">
    <property type="entry name" value="BlueCu_1"/>
</dbReference>